<feature type="transmembrane region" description="Helical" evidence="5">
    <location>
        <begin position="55"/>
        <end position="78"/>
    </location>
</feature>
<dbReference type="GeneTree" id="ENSGT00940000163324"/>
<reference evidence="7" key="2">
    <citation type="submission" date="2025-09" db="UniProtKB">
        <authorList>
            <consortium name="Ensembl"/>
        </authorList>
    </citation>
    <scope>IDENTIFICATION</scope>
</reference>
<evidence type="ECO:0000256" key="5">
    <source>
        <dbReference type="SAM" id="Phobius"/>
    </source>
</evidence>
<comment type="subcellular location">
    <subcellularLocation>
        <location evidence="1">Membrane</location>
    </subcellularLocation>
</comment>
<dbReference type="PANTHER" id="PTHR26451">
    <property type="entry name" value="G_PROTEIN_RECEP_F1_2 DOMAIN-CONTAINING PROTEIN"/>
    <property type="match status" value="1"/>
</dbReference>
<evidence type="ECO:0000256" key="4">
    <source>
        <dbReference type="ARBA" id="ARBA00023136"/>
    </source>
</evidence>
<protein>
    <recommendedName>
        <fullName evidence="6">G-protein coupled receptors family 1 profile domain-containing protein</fullName>
    </recommendedName>
</protein>
<sequence length="327" mass="37456">MASNSSVISVGFSAKNLNLQAVIVQVLIAVFLSINLFLISTFFRREVFYTTMRYILFVVTLLSDSLFLIMADSLLLLSYFGFAIHMWLCLILYIILSVYSFVTPLTLTAMSLERYVAICMPLRHAELCNTRGALKLIFIIHSISAVPCTVNLCIFSAAVSFSIYSQSRVCSVETFLLFSWQGHLRSAISQFFFLIIFTIIVFSYVQIMKVAKTASGENKKSTWKGLRTVILHGLQLLLGLIQLWCGFIEAAVLKVNLTLYINVRYFNYVMFFLAPRCLSPLIYGLRDELFYQALKSYAWRQKIKHLITKLKHDKTLGRTKTVTQQRR</sequence>
<dbReference type="PRINTS" id="PR00237">
    <property type="entry name" value="GPCRRHODOPSN"/>
</dbReference>
<dbReference type="SUPFAM" id="SSF81321">
    <property type="entry name" value="Family A G protein-coupled receptor-like"/>
    <property type="match status" value="1"/>
</dbReference>
<feature type="transmembrane region" description="Helical" evidence="5">
    <location>
        <begin position="265"/>
        <end position="285"/>
    </location>
</feature>
<accession>A0A8C7ZBL9</accession>
<evidence type="ECO:0000256" key="3">
    <source>
        <dbReference type="ARBA" id="ARBA00022989"/>
    </source>
</evidence>
<dbReference type="AlphaFoldDB" id="A0A8C7ZBL9"/>
<dbReference type="GO" id="GO:0016020">
    <property type="term" value="C:membrane"/>
    <property type="evidence" value="ECO:0007669"/>
    <property type="project" value="UniProtKB-SubCell"/>
</dbReference>
<proteinExistence type="predicted"/>
<feature type="transmembrane region" description="Helical" evidence="5">
    <location>
        <begin position="228"/>
        <end position="253"/>
    </location>
</feature>
<evidence type="ECO:0000256" key="2">
    <source>
        <dbReference type="ARBA" id="ARBA00022692"/>
    </source>
</evidence>
<dbReference type="Pfam" id="PF00001">
    <property type="entry name" value="7tm_1"/>
    <property type="match status" value="1"/>
</dbReference>
<keyword evidence="8" id="KW-1185">Reference proteome</keyword>
<dbReference type="Gene3D" id="1.20.1070.10">
    <property type="entry name" value="Rhodopsin 7-helix transmembrane proteins"/>
    <property type="match status" value="1"/>
</dbReference>
<keyword evidence="2 5" id="KW-0812">Transmembrane</keyword>
<dbReference type="GO" id="GO:0005549">
    <property type="term" value="F:odorant binding"/>
    <property type="evidence" value="ECO:0007669"/>
    <property type="project" value="TreeGrafter"/>
</dbReference>
<feature type="domain" description="G-protein coupled receptors family 1 profile" evidence="6">
    <location>
        <begin position="34"/>
        <end position="283"/>
    </location>
</feature>
<evidence type="ECO:0000259" key="6">
    <source>
        <dbReference type="PROSITE" id="PS50262"/>
    </source>
</evidence>
<dbReference type="InterPro" id="IPR000276">
    <property type="entry name" value="GPCR_Rhodpsn"/>
</dbReference>
<evidence type="ECO:0000313" key="7">
    <source>
        <dbReference type="Ensembl" id="ENSOSIP00000039360.1"/>
    </source>
</evidence>
<dbReference type="PANTHER" id="PTHR26451:SF886">
    <property type="entry name" value="GROWTH HORMONE SECRETAGOGUE RECEPTOR TYPE 1-LIKE-RELATED"/>
    <property type="match status" value="1"/>
</dbReference>
<dbReference type="Ensembl" id="ENSOSIT00000041480.1">
    <property type="protein sequence ID" value="ENSOSIP00000039360.1"/>
    <property type="gene ID" value="ENSOSIG00000019327.1"/>
</dbReference>
<dbReference type="FunFam" id="1.20.1070.10:FF:000096">
    <property type="entry name" value="Odorant receptor 131-2"/>
    <property type="match status" value="1"/>
</dbReference>
<dbReference type="InterPro" id="IPR017452">
    <property type="entry name" value="GPCR_Rhodpsn_7TM"/>
</dbReference>
<dbReference type="PROSITE" id="PS50262">
    <property type="entry name" value="G_PROTEIN_RECEP_F1_2"/>
    <property type="match status" value="1"/>
</dbReference>
<feature type="transmembrane region" description="Helical" evidence="5">
    <location>
        <begin position="133"/>
        <end position="164"/>
    </location>
</feature>
<dbReference type="Proteomes" id="UP000694383">
    <property type="component" value="Unplaced"/>
</dbReference>
<organism evidence="7 8">
    <name type="scientific">Oryzias sinensis</name>
    <name type="common">Chinese medaka</name>
    <dbReference type="NCBI Taxonomy" id="183150"/>
    <lineage>
        <taxon>Eukaryota</taxon>
        <taxon>Metazoa</taxon>
        <taxon>Chordata</taxon>
        <taxon>Craniata</taxon>
        <taxon>Vertebrata</taxon>
        <taxon>Euteleostomi</taxon>
        <taxon>Actinopterygii</taxon>
        <taxon>Neopterygii</taxon>
        <taxon>Teleostei</taxon>
        <taxon>Neoteleostei</taxon>
        <taxon>Acanthomorphata</taxon>
        <taxon>Ovalentaria</taxon>
        <taxon>Atherinomorphae</taxon>
        <taxon>Beloniformes</taxon>
        <taxon>Adrianichthyidae</taxon>
        <taxon>Oryziinae</taxon>
        <taxon>Oryzias</taxon>
    </lineage>
</organism>
<dbReference type="CDD" id="cd00637">
    <property type="entry name" value="7tm_classA_rhodopsin-like"/>
    <property type="match status" value="1"/>
</dbReference>
<dbReference type="GO" id="GO:0004984">
    <property type="term" value="F:olfactory receptor activity"/>
    <property type="evidence" value="ECO:0007669"/>
    <property type="project" value="TreeGrafter"/>
</dbReference>
<reference evidence="7" key="1">
    <citation type="submission" date="2025-08" db="UniProtKB">
        <authorList>
            <consortium name="Ensembl"/>
        </authorList>
    </citation>
    <scope>IDENTIFICATION</scope>
</reference>
<name>A0A8C7ZBL9_9TELE</name>
<evidence type="ECO:0000313" key="8">
    <source>
        <dbReference type="Proteomes" id="UP000694383"/>
    </source>
</evidence>
<feature type="transmembrane region" description="Helical" evidence="5">
    <location>
        <begin position="184"/>
        <end position="207"/>
    </location>
</feature>
<dbReference type="InterPro" id="IPR052921">
    <property type="entry name" value="GPCR1_Superfamily_Member"/>
</dbReference>
<feature type="transmembrane region" description="Helical" evidence="5">
    <location>
        <begin position="84"/>
        <end position="112"/>
    </location>
</feature>
<feature type="transmembrane region" description="Helical" evidence="5">
    <location>
        <begin position="22"/>
        <end position="43"/>
    </location>
</feature>
<evidence type="ECO:0000256" key="1">
    <source>
        <dbReference type="ARBA" id="ARBA00004370"/>
    </source>
</evidence>
<dbReference type="GO" id="GO:0004930">
    <property type="term" value="F:G protein-coupled receptor activity"/>
    <property type="evidence" value="ECO:0007669"/>
    <property type="project" value="InterPro"/>
</dbReference>
<keyword evidence="3 5" id="KW-1133">Transmembrane helix</keyword>
<keyword evidence="4 5" id="KW-0472">Membrane</keyword>